<proteinExistence type="predicted"/>
<gene>
    <name evidence="1" type="ORF">RM540_02315</name>
</gene>
<keyword evidence="2" id="KW-1185">Reference proteome</keyword>
<dbReference type="Pfam" id="PF06078">
    <property type="entry name" value="DUF937"/>
    <property type="match status" value="1"/>
</dbReference>
<dbReference type="InterPro" id="IPR009282">
    <property type="entry name" value="DUF937"/>
</dbReference>
<dbReference type="RefSeq" id="WP_311661768.1">
    <property type="nucleotide sequence ID" value="NZ_JAVRHT010000003.1"/>
</dbReference>
<evidence type="ECO:0000313" key="1">
    <source>
        <dbReference type="EMBL" id="MDT0630570.1"/>
    </source>
</evidence>
<protein>
    <submittedName>
        <fullName evidence="1">DUF937 domain-containing protein</fullName>
    </submittedName>
</protein>
<accession>A0ABU3BMP2</accession>
<reference evidence="1 2" key="1">
    <citation type="submission" date="2023-09" db="EMBL/GenBank/DDBJ databases">
        <authorList>
            <person name="Rey-Velasco X."/>
        </authorList>
    </citation>
    <scope>NUCLEOTIDE SEQUENCE [LARGE SCALE GENOMIC DNA]</scope>
    <source>
        <strain evidence="1 2">F394</strain>
    </source>
</reference>
<dbReference type="EMBL" id="JAVRHT010000003">
    <property type="protein sequence ID" value="MDT0630570.1"/>
    <property type="molecule type" value="Genomic_DNA"/>
</dbReference>
<sequence length="203" mass="20479">MNGLLDLLAQNIGGPQIDQIAQRIGADRQQTQTAIGAALPALLTGLNRNTNAAGGAQNLAHALENDHDGSLLDNLGGFLSGQMSGRQANGGGILGHVLGGERPQVEQGVAQASGLDMGQISKLLPLLAPIVMAALGRQKRQGGLDGGALSSMLGHEATRARQAAPSGVLGALSGFLDRDGDGSIQDDIAGQVGQAALGKLFGR</sequence>
<dbReference type="Proteomes" id="UP001267426">
    <property type="component" value="Unassembled WGS sequence"/>
</dbReference>
<organism evidence="1 2">
    <name type="scientific">Rubrivirga litoralis</name>
    <dbReference type="NCBI Taxonomy" id="3075598"/>
    <lineage>
        <taxon>Bacteria</taxon>
        <taxon>Pseudomonadati</taxon>
        <taxon>Rhodothermota</taxon>
        <taxon>Rhodothermia</taxon>
        <taxon>Rhodothermales</taxon>
        <taxon>Rubricoccaceae</taxon>
        <taxon>Rubrivirga</taxon>
    </lineage>
</organism>
<evidence type="ECO:0000313" key="2">
    <source>
        <dbReference type="Proteomes" id="UP001267426"/>
    </source>
</evidence>
<comment type="caution">
    <text evidence="1">The sequence shown here is derived from an EMBL/GenBank/DDBJ whole genome shotgun (WGS) entry which is preliminary data.</text>
</comment>
<name>A0ABU3BMP2_9BACT</name>